<evidence type="ECO:0000256" key="7">
    <source>
        <dbReference type="SAM" id="MobiDB-lite"/>
    </source>
</evidence>
<protein>
    <recommendedName>
        <fullName evidence="5">Exodeoxyribonuclease 7 large subunit</fullName>
        <ecNumber evidence="5">3.1.11.6</ecNumber>
    </recommendedName>
    <alternativeName>
        <fullName evidence="5">Exodeoxyribonuclease VII large subunit</fullName>
        <shortName evidence="5">Exonuclease VII large subunit</shortName>
    </alternativeName>
</protein>
<dbReference type="PANTHER" id="PTHR30008">
    <property type="entry name" value="EXODEOXYRIBONUCLEASE 7 LARGE SUBUNIT"/>
    <property type="match status" value="1"/>
</dbReference>
<dbReference type="CDD" id="cd04489">
    <property type="entry name" value="ExoVII_LU_OBF"/>
    <property type="match status" value="1"/>
</dbReference>
<comment type="catalytic activity">
    <reaction evidence="5 6">
        <text>Exonucleolytic cleavage in either 5'- to 3'- or 3'- to 5'-direction to yield nucleoside 5'-phosphates.</text>
        <dbReference type="EC" id="3.1.11.6"/>
    </reaction>
</comment>
<evidence type="ECO:0000313" key="10">
    <source>
        <dbReference type="EMBL" id="MDR7294019.1"/>
    </source>
</evidence>
<sequence>MTETPDAPQPSGDPQAPGGPQALDAALQLPHTEAVPTPDPQRTLAPTAAETTDENPWPLSYFAHNLKTHIERVSNTWVEGQLIEVNHRRGSVFATMRDLEEEASLSLAIWGDVARSLETRPDVGQRVVARIKPNFWLKTGRLSMRVTDMKPVGEGELLLRLEKLRRSLAAEGLFDPDRKKPIPFLPQRIGLITGAHSDAEKDVLRNAELRWPAVAFEVRHVAVQGTRNVPEVLAALEDLDADPQVDVIVIARGGGSLEDLLGFSDERIIRAVASAQTPVVSAIGHENDRPILDDVADLRASTPTDAAKRIIPDVAVEKATILEGLTRINAAMNTMLARARTDLEDRRSRPVLKQPERMVEERRTELSQWEGRLEISMRTALTHSRQEVTHLLDRVRSLSPQKTLERGYSVLQDSTTGRVIMHTEQAPEGSELTARLSDGTLLLTSAGARIASADTQD</sequence>
<keyword evidence="4 5" id="KW-0269">Exonuclease</keyword>
<dbReference type="InterPro" id="IPR020579">
    <property type="entry name" value="Exonuc_VII_lsu_C"/>
</dbReference>
<dbReference type="NCBIfam" id="TIGR00237">
    <property type="entry name" value="xseA"/>
    <property type="match status" value="1"/>
</dbReference>
<evidence type="ECO:0000256" key="3">
    <source>
        <dbReference type="ARBA" id="ARBA00022801"/>
    </source>
</evidence>
<dbReference type="HAMAP" id="MF_00378">
    <property type="entry name" value="Exonuc_7_L"/>
    <property type="match status" value="1"/>
</dbReference>
<comment type="subcellular location">
    <subcellularLocation>
        <location evidence="5 6">Cytoplasm</location>
    </subcellularLocation>
</comment>
<dbReference type="GO" id="GO:0008855">
    <property type="term" value="F:exodeoxyribonuclease VII activity"/>
    <property type="evidence" value="ECO:0007669"/>
    <property type="project" value="UniProtKB-EC"/>
</dbReference>
<dbReference type="InterPro" id="IPR003753">
    <property type="entry name" value="Exonuc_VII_L"/>
</dbReference>
<evidence type="ECO:0000256" key="4">
    <source>
        <dbReference type="ARBA" id="ARBA00022839"/>
    </source>
</evidence>
<organism evidence="10 11">
    <name type="scientific">Pseudoglutamicibacter albus</name>
    <dbReference type="NCBI Taxonomy" id="98671"/>
    <lineage>
        <taxon>Bacteria</taxon>
        <taxon>Bacillati</taxon>
        <taxon>Actinomycetota</taxon>
        <taxon>Actinomycetes</taxon>
        <taxon>Micrococcales</taxon>
        <taxon>Micrococcaceae</taxon>
        <taxon>Pseudoglutamicibacter</taxon>
    </lineage>
</organism>
<dbReference type="PANTHER" id="PTHR30008:SF0">
    <property type="entry name" value="EXODEOXYRIBONUCLEASE 7 LARGE SUBUNIT"/>
    <property type="match status" value="1"/>
</dbReference>
<keyword evidence="2 5" id="KW-0540">Nuclease</keyword>
<dbReference type="EMBL" id="JAVDXX010000001">
    <property type="protein sequence ID" value="MDR7294019.1"/>
    <property type="molecule type" value="Genomic_DNA"/>
</dbReference>
<evidence type="ECO:0000313" key="11">
    <source>
        <dbReference type="Proteomes" id="UP001180715"/>
    </source>
</evidence>
<proteinExistence type="inferred from homology"/>
<keyword evidence="1 5" id="KW-0963">Cytoplasm</keyword>
<evidence type="ECO:0000256" key="2">
    <source>
        <dbReference type="ARBA" id="ARBA00022722"/>
    </source>
</evidence>
<evidence type="ECO:0000259" key="9">
    <source>
        <dbReference type="Pfam" id="PF13742"/>
    </source>
</evidence>
<evidence type="ECO:0000256" key="6">
    <source>
        <dbReference type="RuleBase" id="RU004355"/>
    </source>
</evidence>
<dbReference type="RefSeq" id="WP_310247399.1">
    <property type="nucleotide sequence ID" value="NZ_JAVDXX010000001.1"/>
</dbReference>
<comment type="similarity">
    <text evidence="5 6">Belongs to the XseA family.</text>
</comment>
<dbReference type="Pfam" id="PF13742">
    <property type="entry name" value="tRNA_anti_2"/>
    <property type="match status" value="1"/>
</dbReference>
<evidence type="ECO:0000259" key="8">
    <source>
        <dbReference type="Pfam" id="PF02601"/>
    </source>
</evidence>
<gene>
    <name evidence="5" type="primary">xseA</name>
    <name evidence="10" type="ORF">J2S67_001287</name>
</gene>
<dbReference type="Proteomes" id="UP001180715">
    <property type="component" value="Unassembled WGS sequence"/>
</dbReference>
<dbReference type="InterPro" id="IPR025824">
    <property type="entry name" value="OB-fold_nuc-bd_dom"/>
</dbReference>
<comment type="caution">
    <text evidence="10">The sequence shown here is derived from an EMBL/GenBank/DDBJ whole genome shotgun (WGS) entry which is preliminary data.</text>
</comment>
<dbReference type="EC" id="3.1.11.6" evidence="5"/>
<feature type="domain" description="OB-fold nucleic acid binding" evidence="9">
    <location>
        <begin position="63"/>
        <end position="149"/>
    </location>
</feature>
<dbReference type="Pfam" id="PF02601">
    <property type="entry name" value="Exonuc_VII_L"/>
    <property type="match status" value="1"/>
</dbReference>
<feature type="region of interest" description="Disordered" evidence="7">
    <location>
        <begin position="1"/>
        <end position="56"/>
    </location>
</feature>
<comment type="function">
    <text evidence="5">Bidirectionally degrades single-stranded DNA into large acid-insoluble oligonucleotides, which are then degraded further into small acid-soluble oligonucleotides.</text>
</comment>
<reference evidence="10" key="1">
    <citation type="submission" date="2023-07" db="EMBL/GenBank/DDBJ databases">
        <title>Sequencing the genomes of 1000 actinobacteria strains.</title>
        <authorList>
            <person name="Klenk H.-P."/>
        </authorList>
    </citation>
    <scope>NUCLEOTIDE SEQUENCE</scope>
    <source>
        <strain evidence="10">DSM 13068</strain>
    </source>
</reference>
<keyword evidence="3 5" id="KW-0378">Hydrolase</keyword>
<keyword evidence="11" id="KW-1185">Reference proteome</keyword>
<evidence type="ECO:0000256" key="5">
    <source>
        <dbReference type="HAMAP-Rule" id="MF_00378"/>
    </source>
</evidence>
<name>A0ABU1Z082_9MICC</name>
<comment type="subunit">
    <text evidence="5">Heterooligomer composed of large and small subunits.</text>
</comment>
<accession>A0ABU1Z082</accession>
<feature type="domain" description="Exonuclease VII large subunit C-terminal" evidence="8">
    <location>
        <begin position="173"/>
        <end position="392"/>
    </location>
</feature>
<evidence type="ECO:0000256" key="1">
    <source>
        <dbReference type="ARBA" id="ARBA00022490"/>
    </source>
</evidence>